<dbReference type="InterPro" id="IPR038765">
    <property type="entry name" value="Papain-like_cys_pep_sf"/>
</dbReference>
<evidence type="ECO:0000259" key="1">
    <source>
        <dbReference type="SMART" id="SM00460"/>
    </source>
</evidence>
<organism evidence="2 3">
    <name type="scientific">Xylophilus rhododendri</name>
    <dbReference type="NCBI Taxonomy" id="2697032"/>
    <lineage>
        <taxon>Bacteria</taxon>
        <taxon>Pseudomonadati</taxon>
        <taxon>Pseudomonadota</taxon>
        <taxon>Betaproteobacteria</taxon>
        <taxon>Burkholderiales</taxon>
        <taxon>Xylophilus</taxon>
    </lineage>
</organism>
<feature type="domain" description="Transglutaminase-like" evidence="1">
    <location>
        <begin position="82"/>
        <end position="143"/>
    </location>
</feature>
<dbReference type="AlphaFoldDB" id="A0A857JBZ9"/>
<dbReference type="SMART" id="SM00460">
    <property type="entry name" value="TGc"/>
    <property type="match status" value="1"/>
</dbReference>
<reference evidence="2 3" key="1">
    <citation type="submission" date="2020-01" db="EMBL/GenBank/DDBJ databases">
        <title>Genome sequencing of strain KACC 21265.</title>
        <authorList>
            <person name="Heo J."/>
            <person name="Kim S.-J."/>
            <person name="Kim J.-S."/>
            <person name="Hong S.-B."/>
            <person name="Kwon S.-W."/>
        </authorList>
    </citation>
    <scope>NUCLEOTIDE SEQUENCE [LARGE SCALE GENOMIC DNA]</scope>
    <source>
        <strain evidence="2 3">KACC 21265</strain>
    </source>
</reference>
<name>A0A857JBZ9_9BURK</name>
<dbReference type="KEGG" id="xyk:GT347_13315"/>
<gene>
    <name evidence="2" type="ORF">GT347_13315</name>
</gene>
<proteinExistence type="predicted"/>
<dbReference type="EMBL" id="CP047650">
    <property type="protein sequence ID" value="QHJ01531.1"/>
    <property type="molecule type" value="Genomic_DNA"/>
</dbReference>
<keyword evidence="3" id="KW-1185">Reference proteome</keyword>
<evidence type="ECO:0000313" key="2">
    <source>
        <dbReference type="EMBL" id="QHJ01531.1"/>
    </source>
</evidence>
<dbReference type="Proteomes" id="UP000464787">
    <property type="component" value="Chromosome"/>
</dbReference>
<sequence length="204" mass="22792">MLRSSPDSSLQESSITEMPNEVLHYLLPSRYCQSDVMSRAAQHLFSGAPRGYARVQHICEWIRDNIAYQLGVSTPTTSAQDVYLQRAGVCRDFAHLAITFCRALNIPARLVVGYVHFNDPPQDFHATFEAWLGGRWVMFDPTHLAPVEAVVRVGNGRDAKDTAFATMFGSVTMTYMHIQVNHDGQPPSENPDPIEATVQRLVMA</sequence>
<dbReference type="SUPFAM" id="SSF54001">
    <property type="entry name" value="Cysteine proteinases"/>
    <property type="match status" value="1"/>
</dbReference>
<dbReference type="Gene3D" id="3.10.620.30">
    <property type="match status" value="1"/>
</dbReference>
<dbReference type="Pfam" id="PF01841">
    <property type="entry name" value="Transglut_core"/>
    <property type="match status" value="1"/>
</dbReference>
<dbReference type="InterPro" id="IPR002931">
    <property type="entry name" value="Transglutaminase-like"/>
</dbReference>
<evidence type="ECO:0000313" key="3">
    <source>
        <dbReference type="Proteomes" id="UP000464787"/>
    </source>
</evidence>
<protein>
    <recommendedName>
        <fullName evidence="1">Transglutaminase-like domain-containing protein</fullName>
    </recommendedName>
</protein>
<accession>A0A857JBZ9</accession>
<dbReference type="PANTHER" id="PTHR33490:SF12">
    <property type="entry name" value="BLL5557 PROTEIN"/>
    <property type="match status" value="1"/>
</dbReference>
<dbReference type="PANTHER" id="PTHR33490">
    <property type="entry name" value="BLR5614 PROTEIN-RELATED"/>
    <property type="match status" value="1"/>
</dbReference>